<reference evidence="2" key="1">
    <citation type="submission" date="2023-10" db="EMBL/GenBank/DDBJ databases">
        <title>Genome assembly of Pristionchus species.</title>
        <authorList>
            <person name="Yoshida K."/>
            <person name="Sommer R.J."/>
        </authorList>
    </citation>
    <scope>NUCLEOTIDE SEQUENCE</scope>
    <source>
        <strain evidence="2">RS0144</strain>
    </source>
</reference>
<feature type="non-terminal residue" evidence="2">
    <location>
        <position position="1"/>
    </location>
</feature>
<name>A0AAV5SRP4_9BILA</name>
<evidence type="ECO:0000313" key="2">
    <source>
        <dbReference type="EMBL" id="GMS84788.1"/>
    </source>
</evidence>
<dbReference type="Proteomes" id="UP001432027">
    <property type="component" value="Unassembled WGS sequence"/>
</dbReference>
<accession>A0AAV5SRP4</accession>
<comment type="caution">
    <text evidence="2">The sequence shown here is derived from an EMBL/GenBank/DDBJ whole genome shotgun (WGS) entry which is preliminary data.</text>
</comment>
<proteinExistence type="predicted"/>
<feature type="signal peptide" evidence="1">
    <location>
        <begin position="1"/>
        <end position="30"/>
    </location>
</feature>
<protein>
    <submittedName>
        <fullName evidence="2">Uncharacterized protein</fullName>
    </submittedName>
</protein>
<keyword evidence="3" id="KW-1185">Reference proteome</keyword>
<sequence>VAPSRLEMAGNWVLCAAAAMVAASLAVAYGSEEMGGGEIAALQMGKPCEAAFDCWRSEPVDVNSGLPLRMSDSSSFRQKRLEVGGGRSKGGRCRCTLETCQLYHFSTKSFLPCEEF</sequence>
<evidence type="ECO:0000313" key="3">
    <source>
        <dbReference type="Proteomes" id="UP001432027"/>
    </source>
</evidence>
<gene>
    <name evidence="2" type="ORF">PENTCL1PPCAC_6963</name>
</gene>
<keyword evidence="1" id="KW-0732">Signal</keyword>
<feature type="chain" id="PRO_5043730726" evidence="1">
    <location>
        <begin position="31"/>
        <end position="116"/>
    </location>
</feature>
<dbReference type="EMBL" id="BTSX01000002">
    <property type="protein sequence ID" value="GMS84788.1"/>
    <property type="molecule type" value="Genomic_DNA"/>
</dbReference>
<dbReference type="AlphaFoldDB" id="A0AAV5SRP4"/>
<organism evidence="2 3">
    <name type="scientific">Pristionchus entomophagus</name>
    <dbReference type="NCBI Taxonomy" id="358040"/>
    <lineage>
        <taxon>Eukaryota</taxon>
        <taxon>Metazoa</taxon>
        <taxon>Ecdysozoa</taxon>
        <taxon>Nematoda</taxon>
        <taxon>Chromadorea</taxon>
        <taxon>Rhabditida</taxon>
        <taxon>Rhabditina</taxon>
        <taxon>Diplogasteromorpha</taxon>
        <taxon>Diplogasteroidea</taxon>
        <taxon>Neodiplogasteridae</taxon>
        <taxon>Pristionchus</taxon>
    </lineage>
</organism>
<evidence type="ECO:0000256" key="1">
    <source>
        <dbReference type="SAM" id="SignalP"/>
    </source>
</evidence>